<reference evidence="7" key="1">
    <citation type="submission" date="2016-01" db="EMBL/GenBank/DDBJ databases">
        <authorList>
            <person name="Peeters C."/>
        </authorList>
    </citation>
    <scope>NUCLEOTIDE SEQUENCE</scope>
    <source>
        <strain evidence="7">LMG 29321</strain>
    </source>
</reference>
<proteinExistence type="predicted"/>
<dbReference type="InterPro" id="IPR036188">
    <property type="entry name" value="FAD/NAD-bd_sf"/>
</dbReference>
<keyword evidence="4" id="KW-0560">Oxidoreductase</keyword>
<evidence type="ECO:0000313" key="8">
    <source>
        <dbReference type="Proteomes" id="UP000071859"/>
    </source>
</evidence>
<dbReference type="InterPro" id="IPR050493">
    <property type="entry name" value="FAD-dep_Monooxygenase_BioMet"/>
</dbReference>
<organism evidence="7 8">
    <name type="scientific">Caballeronia calidae</name>
    <dbReference type="NCBI Taxonomy" id="1777139"/>
    <lineage>
        <taxon>Bacteria</taxon>
        <taxon>Pseudomonadati</taxon>
        <taxon>Pseudomonadota</taxon>
        <taxon>Betaproteobacteria</taxon>
        <taxon>Burkholderiales</taxon>
        <taxon>Burkholderiaceae</taxon>
        <taxon>Caballeronia</taxon>
    </lineage>
</organism>
<gene>
    <name evidence="7" type="ORF">AWB78_03208</name>
</gene>
<name>A0A158BX40_9BURK</name>
<evidence type="ECO:0000313" key="7">
    <source>
        <dbReference type="EMBL" id="SAK74658.1"/>
    </source>
</evidence>
<keyword evidence="8" id="KW-1185">Reference proteome</keyword>
<keyword evidence="3" id="KW-0274">FAD</keyword>
<keyword evidence="5" id="KW-0503">Monooxygenase</keyword>
<keyword evidence="2" id="KW-0285">Flavoprotein</keyword>
<evidence type="ECO:0000256" key="4">
    <source>
        <dbReference type="ARBA" id="ARBA00023002"/>
    </source>
</evidence>
<dbReference type="Pfam" id="PF01494">
    <property type="entry name" value="FAD_binding_3"/>
    <property type="match status" value="1"/>
</dbReference>
<evidence type="ECO:0000256" key="5">
    <source>
        <dbReference type="ARBA" id="ARBA00023033"/>
    </source>
</evidence>
<accession>A0A158BX40</accession>
<dbReference type="SUPFAM" id="SSF51905">
    <property type="entry name" value="FAD/NAD(P)-binding domain"/>
    <property type="match status" value="1"/>
</dbReference>
<dbReference type="SUPFAM" id="SSF54373">
    <property type="entry name" value="FAD-linked reductases, C-terminal domain"/>
    <property type="match status" value="1"/>
</dbReference>
<feature type="domain" description="FAD-binding" evidence="6">
    <location>
        <begin position="2"/>
        <end position="246"/>
    </location>
</feature>
<dbReference type="Gene3D" id="3.50.50.60">
    <property type="entry name" value="FAD/NAD(P)-binding domain"/>
    <property type="match status" value="1"/>
</dbReference>
<evidence type="ECO:0000256" key="3">
    <source>
        <dbReference type="ARBA" id="ARBA00022827"/>
    </source>
</evidence>
<dbReference type="InterPro" id="IPR002938">
    <property type="entry name" value="FAD-bd"/>
</dbReference>
<sequence length="262" mass="28522">MKIVIAGAGIGGLTAGAALLRKGFDVTILEQARTLGEIGAGVQLSPNATRVLYRIGVGERLEGLACEPPGKRVRLWNTGQTWPLFDLGAASRDVYGFPYLTVHRADLHEALVDAVRACNPDAIRLDHKVESIVQKDGRVEVQTVSGATFEADLLIGADGVHSRVRRALFGADEPVYSGVMAWRGVIDASKLPEHLRTPYGTNWVGPGAHVIHYPLRGHKLVNFVGAVERDGWQVESWSERGTIDECLADFDGWHEDVRTLIS</sequence>
<comment type="caution">
    <text evidence="7">The sequence shown here is derived from an EMBL/GenBank/DDBJ whole genome shotgun (WGS) entry which is preliminary data.</text>
</comment>
<dbReference type="EMBL" id="FCOX02000015">
    <property type="protein sequence ID" value="SAK74658.1"/>
    <property type="molecule type" value="Genomic_DNA"/>
</dbReference>
<dbReference type="GO" id="GO:0004497">
    <property type="term" value="F:monooxygenase activity"/>
    <property type="evidence" value="ECO:0007669"/>
    <property type="project" value="UniProtKB-KW"/>
</dbReference>
<dbReference type="PANTHER" id="PTHR13789">
    <property type="entry name" value="MONOOXYGENASE"/>
    <property type="match status" value="1"/>
</dbReference>
<dbReference type="Proteomes" id="UP000071859">
    <property type="component" value="Unassembled WGS sequence"/>
</dbReference>
<dbReference type="PANTHER" id="PTHR13789:SF318">
    <property type="entry name" value="GERANYLGERANYL DIPHOSPHATE REDUCTASE"/>
    <property type="match status" value="1"/>
</dbReference>
<protein>
    <submittedName>
        <fullName evidence="7">FAD dependent oxidoreductase</fullName>
    </submittedName>
</protein>
<evidence type="ECO:0000256" key="2">
    <source>
        <dbReference type="ARBA" id="ARBA00022630"/>
    </source>
</evidence>
<evidence type="ECO:0000259" key="6">
    <source>
        <dbReference type="Pfam" id="PF01494"/>
    </source>
</evidence>
<dbReference type="GO" id="GO:0071949">
    <property type="term" value="F:FAD binding"/>
    <property type="evidence" value="ECO:0007669"/>
    <property type="project" value="InterPro"/>
</dbReference>
<comment type="cofactor">
    <cofactor evidence="1">
        <name>FAD</name>
        <dbReference type="ChEBI" id="CHEBI:57692"/>
    </cofactor>
</comment>
<dbReference type="AlphaFoldDB" id="A0A158BX40"/>
<dbReference type="PRINTS" id="PR00420">
    <property type="entry name" value="RNGMNOXGNASE"/>
</dbReference>
<evidence type="ECO:0000256" key="1">
    <source>
        <dbReference type="ARBA" id="ARBA00001974"/>
    </source>
</evidence>